<evidence type="ECO:0000256" key="1">
    <source>
        <dbReference type="SAM" id="Phobius"/>
    </source>
</evidence>
<reference evidence="2 3" key="1">
    <citation type="submission" date="2018-11" db="EMBL/GenBank/DDBJ databases">
        <authorList>
            <consortium name="Pathogen Informatics"/>
        </authorList>
    </citation>
    <scope>NUCLEOTIDE SEQUENCE [LARGE SCALE GENOMIC DNA]</scope>
</reference>
<protein>
    <submittedName>
        <fullName evidence="2">Uncharacterized protein</fullName>
    </submittedName>
</protein>
<sequence>MDVRHLSDGTLTICDEKVPSRNAGGVGFVDRLLSILSIRMRSYHFAWLPLDSVLYITITIIHYYSPTSGDNSQLDAFCENSEEVIR</sequence>
<dbReference type="Proteomes" id="UP000270094">
    <property type="component" value="Unassembled WGS sequence"/>
</dbReference>
<keyword evidence="3" id="KW-1185">Reference proteome</keyword>
<keyword evidence="1" id="KW-0812">Transmembrane</keyword>
<proteinExistence type="predicted"/>
<feature type="transmembrane region" description="Helical" evidence="1">
    <location>
        <begin position="45"/>
        <end position="64"/>
    </location>
</feature>
<evidence type="ECO:0000313" key="3">
    <source>
        <dbReference type="Proteomes" id="UP000270094"/>
    </source>
</evidence>
<accession>A0A3P7K8D4</accession>
<evidence type="ECO:0000313" key="2">
    <source>
        <dbReference type="EMBL" id="VDM65318.1"/>
    </source>
</evidence>
<keyword evidence="1" id="KW-1133">Transmembrane helix</keyword>
<gene>
    <name evidence="2" type="ORF">SVUK_LOCUS316</name>
</gene>
<name>A0A3P7K8D4_STRVU</name>
<keyword evidence="1" id="KW-0472">Membrane</keyword>
<organism evidence="2 3">
    <name type="scientific">Strongylus vulgaris</name>
    <name type="common">Blood worm</name>
    <dbReference type="NCBI Taxonomy" id="40348"/>
    <lineage>
        <taxon>Eukaryota</taxon>
        <taxon>Metazoa</taxon>
        <taxon>Ecdysozoa</taxon>
        <taxon>Nematoda</taxon>
        <taxon>Chromadorea</taxon>
        <taxon>Rhabditida</taxon>
        <taxon>Rhabditina</taxon>
        <taxon>Rhabditomorpha</taxon>
        <taxon>Strongyloidea</taxon>
        <taxon>Strongylidae</taxon>
        <taxon>Strongylus</taxon>
    </lineage>
</organism>
<dbReference type="AlphaFoldDB" id="A0A3P7K8D4"/>
<dbReference type="EMBL" id="UYYB01000501">
    <property type="protein sequence ID" value="VDM65318.1"/>
    <property type="molecule type" value="Genomic_DNA"/>
</dbReference>